<accession>A0AA86NRG4</accession>
<dbReference type="EMBL" id="CAXDID020000718">
    <property type="protein sequence ID" value="CAL6111730.1"/>
    <property type="molecule type" value="Genomic_DNA"/>
</dbReference>
<reference evidence="4 6" key="2">
    <citation type="submission" date="2024-07" db="EMBL/GenBank/DDBJ databases">
        <authorList>
            <person name="Akdeniz Z."/>
        </authorList>
    </citation>
    <scope>NUCLEOTIDE SEQUENCE [LARGE SCALE GENOMIC DNA]</scope>
</reference>
<evidence type="ECO:0000313" key="2">
    <source>
        <dbReference type="EMBL" id="CAI9923102.1"/>
    </source>
</evidence>
<evidence type="ECO:0000313" key="3">
    <source>
        <dbReference type="EMBL" id="CAI9923496.1"/>
    </source>
</evidence>
<dbReference type="EMBL" id="CATOUU010000277">
    <property type="protein sequence ID" value="CAI9923102.1"/>
    <property type="molecule type" value="Genomic_DNA"/>
</dbReference>
<keyword evidence="6" id="KW-1185">Reference proteome</keyword>
<dbReference type="Proteomes" id="UP001642409">
    <property type="component" value="Unassembled WGS sequence"/>
</dbReference>
<gene>
    <name evidence="2" type="ORF">HINF_LOCUS10747</name>
    <name evidence="3" type="ORF">HINF_LOCUS11141</name>
    <name evidence="4" type="ORF">HINF_LOCUS6408</name>
    <name evidence="5" type="ORF">HINF_LOCUS76602</name>
</gene>
<evidence type="ECO:0000313" key="4">
    <source>
        <dbReference type="EMBL" id="CAL5980909.1"/>
    </source>
</evidence>
<reference evidence="3" key="1">
    <citation type="submission" date="2023-06" db="EMBL/GenBank/DDBJ databases">
        <authorList>
            <person name="Kurt Z."/>
        </authorList>
    </citation>
    <scope>NUCLEOTIDE SEQUENCE</scope>
</reference>
<organism evidence="3">
    <name type="scientific">Hexamita inflata</name>
    <dbReference type="NCBI Taxonomy" id="28002"/>
    <lineage>
        <taxon>Eukaryota</taxon>
        <taxon>Metamonada</taxon>
        <taxon>Diplomonadida</taxon>
        <taxon>Hexamitidae</taxon>
        <taxon>Hexamitinae</taxon>
        <taxon>Hexamita</taxon>
    </lineage>
</organism>
<evidence type="ECO:0000256" key="1">
    <source>
        <dbReference type="SAM" id="Coils"/>
    </source>
</evidence>
<proteinExistence type="predicted"/>
<dbReference type="EMBL" id="CAXDID020000012">
    <property type="protein sequence ID" value="CAL5980909.1"/>
    <property type="molecule type" value="Genomic_DNA"/>
</dbReference>
<protein>
    <submittedName>
        <fullName evidence="4">Hypothetical_protein</fullName>
    </submittedName>
</protein>
<feature type="coiled-coil region" evidence="1">
    <location>
        <begin position="99"/>
        <end position="126"/>
    </location>
</feature>
<dbReference type="EMBL" id="CATOUU010000279">
    <property type="protein sequence ID" value="CAI9923496.1"/>
    <property type="molecule type" value="Genomic_DNA"/>
</dbReference>
<evidence type="ECO:0000313" key="5">
    <source>
        <dbReference type="EMBL" id="CAL6111730.1"/>
    </source>
</evidence>
<sequence>MKHFANQHQLRVTSTPITPTRTKSILLSSPSLRSCNQPTKIKIDIKPLKRDIPPVYQPLDLDKLNLSDFTFEMNSEKMTKILMGFIDNVSVNVHHLEIANLIRNQIQGLRITIQRLEEQILEATSQMNSMDFLCSKQVQMILCLKGI</sequence>
<name>A0AA86NRG4_9EUKA</name>
<comment type="caution">
    <text evidence="3">The sequence shown here is derived from an EMBL/GenBank/DDBJ whole genome shotgun (WGS) entry which is preliminary data.</text>
</comment>
<keyword evidence="1" id="KW-0175">Coiled coil</keyword>
<evidence type="ECO:0000313" key="6">
    <source>
        <dbReference type="Proteomes" id="UP001642409"/>
    </source>
</evidence>
<dbReference type="AlphaFoldDB" id="A0AA86NRG4"/>